<evidence type="ECO:0000313" key="1">
    <source>
        <dbReference type="EMBL" id="KRN08965.1"/>
    </source>
</evidence>
<reference evidence="1 2" key="1">
    <citation type="journal article" date="2015" name="Genome Announc.">
        <title>Expanding the biotechnology potential of lactobacilli through comparative genomics of 213 strains and associated genera.</title>
        <authorList>
            <person name="Sun Z."/>
            <person name="Harris H.M."/>
            <person name="McCann A."/>
            <person name="Guo C."/>
            <person name="Argimon S."/>
            <person name="Zhang W."/>
            <person name="Yang X."/>
            <person name="Jeffery I.B."/>
            <person name="Cooney J.C."/>
            <person name="Kagawa T.F."/>
            <person name="Liu W."/>
            <person name="Song Y."/>
            <person name="Salvetti E."/>
            <person name="Wrobel A."/>
            <person name="Rasinkangas P."/>
            <person name="Parkhill J."/>
            <person name="Rea M.C."/>
            <person name="O'Sullivan O."/>
            <person name="Ritari J."/>
            <person name="Douillard F.P."/>
            <person name="Paul Ross R."/>
            <person name="Yang R."/>
            <person name="Briner A.E."/>
            <person name="Felis G.E."/>
            <person name="de Vos W.M."/>
            <person name="Barrangou R."/>
            <person name="Klaenhammer T.R."/>
            <person name="Caufield P.W."/>
            <person name="Cui Y."/>
            <person name="Zhang H."/>
            <person name="O'Toole P.W."/>
        </authorList>
    </citation>
    <scope>NUCLEOTIDE SEQUENCE [LARGE SCALE GENOMIC DNA]</scope>
    <source>
        <strain evidence="1 2">DSM 20444</strain>
    </source>
</reference>
<gene>
    <name evidence="1" type="ORF">FD00_GL001529</name>
</gene>
<sequence length="67" mass="8085">MRYEKGDKVKIIKVPNERMVTGMYKYCRQKVTIAKATRYIGSRDIVYHIKEDKGKFAWFEDDFQEEC</sequence>
<evidence type="ECO:0000313" key="2">
    <source>
        <dbReference type="Proteomes" id="UP000050898"/>
    </source>
</evidence>
<accession>J0L7I5</accession>
<dbReference type="GeneID" id="98316648"/>
<dbReference type="Proteomes" id="UP000050898">
    <property type="component" value="Unassembled WGS sequence"/>
</dbReference>
<dbReference type="RefSeq" id="WP_003687884.1">
    <property type="nucleotide sequence ID" value="NZ_AKKT01000031.1"/>
</dbReference>
<comment type="caution">
    <text evidence="1">The sequence shown here is derived from an EMBL/GenBank/DDBJ whole genome shotgun (WGS) entry which is preliminary data.</text>
</comment>
<proteinExistence type="predicted"/>
<dbReference type="PATRIC" id="fig|1046596.6.peg.1612"/>
<protein>
    <submittedName>
        <fullName evidence="1">Uncharacterized protein</fullName>
    </submittedName>
</protein>
<keyword evidence="2" id="KW-1185">Reference proteome</keyword>
<dbReference type="AlphaFoldDB" id="J0L7I5"/>
<name>J0L7I5_9LACO</name>
<dbReference type="EMBL" id="AYYH01000039">
    <property type="protein sequence ID" value="KRN08965.1"/>
    <property type="molecule type" value="Genomic_DNA"/>
</dbReference>
<organism evidence="1 2">
    <name type="scientific">Liquorilactobacillus mali KCTC 3596 = DSM 20444</name>
    <dbReference type="NCBI Taxonomy" id="1046596"/>
    <lineage>
        <taxon>Bacteria</taxon>
        <taxon>Bacillati</taxon>
        <taxon>Bacillota</taxon>
        <taxon>Bacilli</taxon>
        <taxon>Lactobacillales</taxon>
        <taxon>Lactobacillaceae</taxon>
        <taxon>Liquorilactobacillus</taxon>
    </lineage>
</organism>